<keyword evidence="4" id="KW-0158">Chromosome</keyword>
<evidence type="ECO:0000256" key="8">
    <source>
        <dbReference type="ARBA" id="ARBA00022771"/>
    </source>
</evidence>
<dbReference type="InterPro" id="IPR044245">
    <property type="entry name" value="Spartan"/>
</dbReference>
<evidence type="ECO:0000256" key="13">
    <source>
        <dbReference type="ARBA" id="ARBA00023242"/>
    </source>
</evidence>
<evidence type="ECO:0000256" key="11">
    <source>
        <dbReference type="ARBA" id="ARBA00023049"/>
    </source>
</evidence>
<evidence type="ECO:0000256" key="6">
    <source>
        <dbReference type="ARBA" id="ARBA00022723"/>
    </source>
</evidence>
<feature type="domain" description="UBZ4-type" evidence="17">
    <location>
        <begin position="532"/>
        <end position="559"/>
    </location>
</feature>
<dbReference type="Gene3D" id="3.30.160.60">
    <property type="entry name" value="Classic Zinc Finger"/>
    <property type="match status" value="2"/>
</dbReference>
<dbReference type="Pfam" id="PF22934">
    <property type="entry name" value="SPRTN_ZBD"/>
    <property type="match status" value="1"/>
</dbReference>
<keyword evidence="5" id="KW-0645">Protease</keyword>
<reference evidence="18 19" key="1">
    <citation type="submission" date="2023-09" db="EMBL/GenBank/DDBJ databases">
        <title>Nesidiocoris tenuis whole genome shotgun sequence.</title>
        <authorList>
            <person name="Shibata T."/>
            <person name="Shimoda M."/>
            <person name="Kobayashi T."/>
            <person name="Uehara T."/>
        </authorList>
    </citation>
    <scope>NUCLEOTIDE SEQUENCE [LARGE SCALE GENOMIC DNA]</scope>
    <source>
        <strain evidence="18 19">Japan</strain>
    </source>
</reference>
<protein>
    <recommendedName>
        <fullName evidence="14">Protein with SprT-like domain at the N terminus</fullName>
    </recommendedName>
</protein>
<keyword evidence="11" id="KW-0482">Metalloprotease</keyword>
<evidence type="ECO:0000256" key="7">
    <source>
        <dbReference type="ARBA" id="ARBA00022763"/>
    </source>
</evidence>
<evidence type="ECO:0000256" key="9">
    <source>
        <dbReference type="ARBA" id="ARBA00022801"/>
    </source>
</evidence>
<evidence type="ECO:0000256" key="1">
    <source>
        <dbReference type="ARBA" id="ARBA00004123"/>
    </source>
</evidence>
<dbReference type="SMART" id="SM00731">
    <property type="entry name" value="SprT"/>
    <property type="match status" value="1"/>
</dbReference>
<dbReference type="InterPro" id="IPR055220">
    <property type="entry name" value="SPRTN_ZBD"/>
</dbReference>
<evidence type="ECO:0000256" key="14">
    <source>
        <dbReference type="ARBA" id="ARBA00030396"/>
    </source>
</evidence>
<evidence type="ECO:0000256" key="12">
    <source>
        <dbReference type="ARBA" id="ARBA00023204"/>
    </source>
</evidence>
<dbReference type="PANTHER" id="PTHR21220:SF0">
    <property type="entry name" value="DNA-DEPENDENT METALLOPROTEASE SPRTN"/>
    <property type="match status" value="1"/>
</dbReference>
<organism evidence="18 19">
    <name type="scientific">Nesidiocoris tenuis</name>
    <dbReference type="NCBI Taxonomy" id="355587"/>
    <lineage>
        <taxon>Eukaryota</taxon>
        <taxon>Metazoa</taxon>
        <taxon>Ecdysozoa</taxon>
        <taxon>Arthropoda</taxon>
        <taxon>Hexapoda</taxon>
        <taxon>Insecta</taxon>
        <taxon>Pterygota</taxon>
        <taxon>Neoptera</taxon>
        <taxon>Paraneoptera</taxon>
        <taxon>Hemiptera</taxon>
        <taxon>Heteroptera</taxon>
        <taxon>Panheteroptera</taxon>
        <taxon>Cimicomorpha</taxon>
        <taxon>Miridae</taxon>
        <taxon>Dicyphina</taxon>
        <taxon>Nesidiocoris</taxon>
    </lineage>
</organism>
<evidence type="ECO:0000256" key="16">
    <source>
        <dbReference type="SAM" id="MobiDB-lite"/>
    </source>
</evidence>
<dbReference type="EMBL" id="AP028909">
    <property type="protein sequence ID" value="BES87861.1"/>
    <property type="molecule type" value="Genomic_DNA"/>
</dbReference>
<proteinExistence type="inferred from homology"/>
<dbReference type="Proteomes" id="UP001307889">
    <property type="component" value="Chromosome 1"/>
</dbReference>
<evidence type="ECO:0000313" key="19">
    <source>
        <dbReference type="Proteomes" id="UP001307889"/>
    </source>
</evidence>
<dbReference type="SMART" id="SM00734">
    <property type="entry name" value="ZnF_Rad18"/>
    <property type="match status" value="4"/>
</dbReference>
<name>A0ABN7A6K3_9HEMI</name>
<keyword evidence="10" id="KW-0862">Zinc</keyword>
<dbReference type="PANTHER" id="PTHR21220">
    <property type="entry name" value="DNA-DEPENDENT METALLOPROTEASE SPRTN"/>
    <property type="match status" value="1"/>
</dbReference>
<feature type="compositionally biased region" description="Basic residues" evidence="16">
    <location>
        <begin position="1"/>
        <end position="19"/>
    </location>
</feature>
<feature type="region of interest" description="Disordered" evidence="16">
    <location>
        <begin position="1"/>
        <end position="23"/>
    </location>
</feature>
<dbReference type="Pfam" id="PF10263">
    <property type="entry name" value="SprT-like"/>
    <property type="match status" value="1"/>
</dbReference>
<evidence type="ECO:0000256" key="15">
    <source>
        <dbReference type="PROSITE-ProRule" id="PRU01256"/>
    </source>
</evidence>
<accession>A0ABN7A6K3</accession>
<keyword evidence="12 15" id="KW-0234">DNA repair</keyword>
<evidence type="ECO:0000256" key="4">
    <source>
        <dbReference type="ARBA" id="ARBA00022454"/>
    </source>
</evidence>
<dbReference type="InterPro" id="IPR006642">
    <property type="entry name" value="Rad18_UBZ4"/>
</dbReference>
<keyword evidence="13" id="KW-0539">Nucleus</keyword>
<comment type="similarity">
    <text evidence="3">Belongs to the Spartan family.</text>
</comment>
<gene>
    <name evidence="18" type="ORF">NTJ_00667</name>
</gene>
<keyword evidence="6" id="KW-0479">Metal-binding</keyword>
<comment type="subcellular location">
    <subcellularLocation>
        <location evidence="2">Chromosome</location>
    </subcellularLocation>
    <subcellularLocation>
        <location evidence="1">Nucleus</location>
    </subcellularLocation>
</comment>
<evidence type="ECO:0000256" key="5">
    <source>
        <dbReference type="ARBA" id="ARBA00022670"/>
    </source>
</evidence>
<feature type="domain" description="UBZ4-type" evidence="17">
    <location>
        <begin position="386"/>
        <end position="413"/>
    </location>
</feature>
<evidence type="ECO:0000256" key="3">
    <source>
        <dbReference type="ARBA" id="ARBA00010724"/>
    </source>
</evidence>
<keyword evidence="9" id="KW-0378">Hydrolase</keyword>
<evidence type="ECO:0000256" key="2">
    <source>
        <dbReference type="ARBA" id="ARBA00004286"/>
    </source>
</evidence>
<evidence type="ECO:0000256" key="10">
    <source>
        <dbReference type="ARBA" id="ARBA00022833"/>
    </source>
</evidence>
<evidence type="ECO:0000259" key="17">
    <source>
        <dbReference type="PROSITE" id="PS51908"/>
    </source>
</evidence>
<sequence>MDNLVRKRTSPSKTDRHKNKENSTSLVDPVWELLDPNPNIHSLFREFDRKYFWSTLGAVEVKWSHRMTSCAGTCTYKGAGGCIVALSLPLLKLRPRKDLIETLLHEMIHAYLFLTKRDRDRDGHGPNFHEHMYRINDEAGTKISVYHSFHDEVRLYKTHVWRCEGPCRDRKPFFGLVKRATNRAPGPHDLWHAQHQATCGGTFVKIKEPEGFKSKNNKKANPKDSTLGSIASWITKNNTPPIESAKKLDPPGVKANITGFQSANSTIVSKVPGPAKSNVHGFAKPSNGGFQTGLKSNKGGTVILNPKNETTSKPPNVPKNVEVAKPIQTFSGTGYKLGGTSGPNDRSNSRLLQMFSVPSRSSSPPLKKPKVLEPGASTASATNVQLVPCPVCRMELDLSQVNEHLDSCVQMDDDSEIDRKSLPPSPSKSLFAQCPVCGRNVYKTKIEEHVNACVDSYSSGVDLKEEFSPSTSQATSVDPPSPDKKLFASCPVCNQKVYKTKMDEHLESCARLDFVIDDPGFEVDDDGGKDPNVQCPCCNTVLPAEQINDHLDSCLQGVTFD</sequence>
<dbReference type="InterPro" id="IPR006640">
    <property type="entry name" value="SprT-like_domain"/>
</dbReference>
<evidence type="ECO:0000313" key="18">
    <source>
        <dbReference type="EMBL" id="BES87861.1"/>
    </source>
</evidence>
<feature type="region of interest" description="Disordered" evidence="16">
    <location>
        <begin position="356"/>
        <end position="379"/>
    </location>
</feature>
<dbReference type="PROSITE" id="PS51908">
    <property type="entry name" value="ZF_UBZ4"/>
    <property type="match status" value="2"/>
</dbReference>
<keyword evidence="19" id="KW-1185">Reference proteome</keyword>
<keyword evidence="7 15" id="KW-0227">DNA damage</keyword>
<keyword evidence="8 15" id="KW-0863">Zinc-finger</keyword>
<feature type="compositionally biased region" description="Low complexity" evidence="16">
    <location>
        <begin position="356"/>
        <end position="365"/>
    </location>
</feature>